<dbReference type="InterPro" id="IPR006528">
    <property type="entry name" value="Phage_head_morphogenesis_dom"/>
</dbReference>
<evidence type="ECO:0000313" key="3">
    <source>
        <dbReference type="Proteomes" id="UP000632063"/>
    </source>
</evidence>
<accession>A0ABR9CH21</accession>
<dbReference type="Proteomes" id="UP000632063">
    <property type="component" value="Unassembled WGS sequence"/>
</dbReference>
<comment type="caution">
    <text evidence="2">The sequence shown here is derived from an EMBL/GenBank/DDBJ whole genome shotgun (WGS) entry which is preliminary data.</text>
</comment>
<evidence type="ECO:0000259" key="1">
    <source>
        <dbReference type="Pfam" id="PF04233"/>
    </source>
</evidence>
<reference evidence="3" key="1">
    <citation type="submission" date="2020-09" db="EMBL/GenBank/DDBJ databases">
        <title>The genome sequence of strain Labrenzia suaedae 4C16A.</title>
        <authorList>
            <person name="Liu Y."/>
        </authorList>
    </citation>
    <scope>NUCLEOTIDE SEQUENCE [LARGE SCALE GENOMIC DNA]</scope>
    <source>
        <strain evidence="3">4C16A</strain>
    </source>
</reference>
<evidence type="ECO:0000313" key="2">
    <source>
        <dbReference type="EMBL" id="MBD8890159.1"/>
    </source>
</evidence>
<dbReference type="NCBIfam" id="TIGR01641">
    <property type="entry name" value="phageSPP1_gp7"/>
    <property type="match status" value="1"/>
</dbReference>
<dbReference type="Pfam" id="PF04233">
    <property type="entry name" value="Phage_Mu_F"/>
    <property type="match status" value="1"/>
</dbReference>
<keyword evidence="3" id="KW-1185">Reference proteome</keyword>
<sequence length="264" mass="29649">MAPPYAFTPLAPKDAIAALETRGQRLDPSFSWLDVYAEDHAAMFTVAKSTGHDILTDIWSALLQALSKGETFESFSRQLRPMLVRKGWWGEAIQEDPLTGDPVKVRLGSMRRLRTIFDANMRVSYAAGHWTRFERGKAARPFLRYVAIQDGLTRPEHQKLHNLVLPVDHPFWATWAPPNGWNCRCTLQQLSQSEVDELLAAGEALVFEPPAIASRTWENQRTGEIRQVPVGIDPGWDYNPGQAGHRATVARLSARPQTQFPVPA</sequence>
<proteinExistence type="predicted"/>
<reference evidence="2 3" key="2">
    <citation type="journal article" date="2021" name="Int. J. Syst. Evol. Microbiol.">
        <title>Roseibium litorale sp. nov., isolated from a tidal flat sediment and proposal for the reclassification of Labrenzia polysiphoniae as Roseibium polysiphoniae comb. nov.</title>
        <authorList>
            <person name="Liu Y."/>
            <person name="Pei T."/>
            <person name="Du J."/>
            <person name="Chao M."/>
            <person name="Deng M.R."/>
            <person name="Zhu H."/>
        </authorList>
    </citation>
    <scope>NUCLEOTIDE SEQUENCE [LARGE SCALE GENOMIC DNA]</scope>
    <source>
        <strain evidence="2 3">4C16A</strain>
    </source>
</reference>
<dbReference type="RefSeq" id="WP_192145656.1">
    <property type="nucleotide sequence ID" value="NZ_JACYXI010000001.1"/>
</dbReference>
<protein>
    <submittedName>
        <fullName evidence="2">Minor capsid protein</fullName>
    </submittedName>
</protein>
<feature type="domain" description="Phage head morphogenesis" evidence="1">
    <location>
        <begin position="57"/>
        <end position="187"/>
    </location>
</feature>
<name>A0ABR9CH21_9HYPH</name>
<organism evidence="2 3">
    <name type="scientific">Roseibium litorale</name>
    <dbReference type="NCBI Taxonomy" id="2803841"/>
    <lineage>
        <taxon>Bacteria</taxon>
        <taxon>Pseudomonadati</taxon>
        <taxon>Pseudomonadota</taxon>
        <taxon>Alphaproteobacteria</taxon>
        <taxon>Hyphomicrobiales</taxon>
        <taxon>Stappiaceae</taxon>
        <taxon>Roseibium</taxon>
    </lineage>
</organism>
<dbReference type="EMBL" id="JACYXI010000001">
    <property type="protein sequence ID" value="MBD8890159.1"/>
    <property type="molecule type" value="Genomic_DNA"/>
</dbReference>
<gene>
    <name evidence="2" type="ORF">IG616_01245</name>
</gene>